<dbReference type="EC" id="2.3.1.181" evidence="5 6"/>
<keyword evidence="12" id="KW-1185">Reference proteome</keyword>
<comment type="subcellular location">
    <subcellularLocation>
        <location evidence="5">Cytoplasm</location>
    </subcellularLocation>
</comment>
<feature type="active site" description="Acyl-thioester intermediate" evidence="5 7">
    <location>
        <position position="173"/>
    </location>
</feature>
<name>A0A2M8WRB0_9MICO</name>
<comment type="similarity">
    <text evidence="5 6">Belongs to the LipB family.</text>
</comment>
<evidence type="ECO:0000259" key="10">
    <source>
        <dbReference type="PROSITE" id="PS51733"/>
    </source>
</evidence>
<evidence type="ECO:0000256" key="9">
    <source>
        <dbReference type="PIRSR" id="PIRSR016262-3"/>
    </source>
</evidence>
<organism evidence="11 12">
    <name type="scientific">Luteimicrobium subarcticum</name>
    <dbReference type="NCBI Taxonomy" id="620910"/>
    <lineage>
        <taxon>Bacteria</taxon>
        <taxon>Bacillati</taxon>
        <taxon>Actinomycetota</taxon>
        <taxon>Actinomycetes</taxon>
        <taxon>Micrococcales</taxon>
        <taxon>Luteimicrobium</taxon>
    </lineage>
</organism>
<comment type="miscellaneous">
    <text evidence="5">In the reaction, the free carboxyl group of octanoic acid is attached via an amide linkage to the epsilon-amino group of a specific lysine residue of lipoyl domains of lipoate-dependent enzymes.</text>
</comment>
<dbReference type="NCBIfam" id="NF010925">
    <property type="entry name" value="PRK14345.1"/>
    <property type="match status" value="1"/>
</dbReference>
<feature type="binding site" evidence="5 8">
    <location>
        <begin position="70"/>
        <end position="77"/>
    </location>
    <ligand>
        <name>substrate</name>
    </ligand>
</feature>
<dbReference type="CDD" id="cd16444">
    <property type="entry name" value="LipB"/>
    <property type="match status" value="1"/>
</dbReference>
<dbReference type="PANTHER" id="PTHR10993">
    <property type="entry name" value="OCTANOYLTRANSFERASE"/>
    <property type="match status" value="1"/>
</dbReference>
<dbReference type="InterPro" id="IPR020605">
    <property type="entry name" value="Octanoyltransferase_CS"/>
</dbReference>
<dbReference type="NCBIfam" id="TIGR00214">
    <property type="entry name" value="lipB"/>
    <property type="match status" value="1"/>
</dbReference>
<comment type="caution">
    <text evidence="11">The sequence shown here is derived from an EMBL/GenBank/DDBJ whole genome shotgun (WGS) entry which is preliminary data.</text>
</comment>
<feature type="site" description="Lowers pKa of active site Cys" evidence="5 9">
    <location>
        <position position="139"/>
    </location>
</feature>
<evidence type="ECO:0000256" key="7">
    <source>
        <dbReference type="PIRSR" id="PIRSR016262-1"/>
    </source>
</evidence>
<dbReference type="GO" id="GO:0009249">
    <property type="term" value="P:protein lipoylation"/>
    <property type="evidence" value="ECO:0007669"/>
    <property type="project" value="InterPro"/>
</dbReference>
<keyword evidence="5" id="KW-0963">Cytoplasm</keyword>
<dbReference type="Proteomes" id="UP000231586">
    <property type="component" value="Unassembled WGS sequence"/>
</dbReference>
<accession>A0A2M8WRB0</accession>
<dbReference type="PANTHER" id="PTHR10993:SF7">
    <property type="entry name" value="LIPOYLTRANSFERASE 2, MITOCHONDRIAL-RELATED"/>
    <property type="match status" value="1"/>
</dbReference>
<comment type="function">
    <text evidence="4 5 6">Catalyzes the transfer of endogenously produced octanoic acid from octanoyl-acyl-carrier-protein onto the lipoyl domains of lipoate-dependent enzymes. Lipoyl-ACP can also act as a substrate although octanoyl-ACP is likely to be the physiological substrate.</text>
</comment>
<comment type="pathway">
    <text evidence="1 5 6">Protein modification; protein lipoylation via endogenous pathway; protein N(6)-(lipoyl)lysine from octanoyl-[acyl-carrier-protein]: step 1/2.</text>
</comment>
<dbReference type="EMBL" id="PGTZ01000008">
    <property type="protein sequence ID" value="PJI93463.1"/>
    <property type="molecule type" value="Genomic_DNA"/>
</dbReference>
<dbReference type="InterPro" id="IPR000544">
    <property type="entry name" value="Octanoyltransferase"/>
</dbReference>
<dbReference type="PIRSF" id="PIRSF016262">
    <property type="entry name" value="LPLase"/>
    <property type="match status" value="1"/>
</dbReference>
<feature type="domain" description="BPL/LPL catalytic" evidence="10">
    <location>
        <begin position="32"/>
        <end position="212"/>
    </location>
</feature>
<feature type="binding site" evidence="5 8">
    <location>
        <begin position="142"/>
        <end position="144"/>
    </location>
    <ligand>
        <name>substrate</name>
    </ligand>
</feature>
<keyword evidence="3 5" id="KW-0012">Acyltransferase</keyword>
<evidence type="ECO:0000256" key="2">
    <source>
        <dbReference type="ARBA" id="ARBA00022679"/>
    </source>
</evidence>
<dbReference type="PROSITE" id="PS51733">
    <property type="entry name" value="BPL_LPL_CATALYTIC"/>
    <property type="match status" value="1"/>
</dbReference>
<comment type="catalytic activity">
    <reaction evidence="5 6">
        <text>octanoyl-[ACP] + L-lysyl-[protein] = N(6)-octanoyl-L-lysyl-[protein] + holo-[ACP] + H(+)</text>
        <dbReference type="Rhea" id="RHEA:17665"/>
        <dbReference type="Rhea" id="RHEA-COMP:9636"/>
        <dbReference type="Rhea" id="RHEA-COMP:9685"/>
        <dbReference type="Rhea" id="RHEA-COMP:9752"/>
        <dbReference type="Rhea" id="RHEA-COMP:9928"/>
        <dbReference type="ChEBI" id="CHEBI:15378"/>
        <dbReference type="ChEBI" id="CHEBI:29969"/>
        <dbReference type="ChEBI" id="CHEBI:64479"/>
        <dbReference type="ChEBI" id="CHEBI:78463"/>
        <dbReference type="ChEBI" id="CHEBI:78809"/>
        <dbReference type="EC" id="2.3.1.181"/>
    </reaction>
</comment>
<dbReference type="InterPro" id="IPR045864">
    <property type="entry name" value="aa-tRNA-synth_II/BPL/LPL"/>
</dbReference>
<proteinExistence type="inferred from homology"/>
<dbReference type="RefSeq" id="WP_100350150.1">
    <property type="nucleotide sequence ID" value="NZ_PGTZ01000008.1"/>
</dbReference>
<evidence type="ECO:0000256" key="4">
    <source>
        <dbReference type="ARBA" id="ARBA00024732"/>
    </source>
</evidence>
<dbReference type="HAMAP" id="MF_00013">
    <property type="entry name" value="LipB"/>
    <property type="match status" value="1"/>
</dbReference>
<gene>
    <name evidence="5" type="primary">lipB</name>
    <name evidence="11" type="ORF">CLV34_2037</name>
</gene>
<evidence type="ECO:0000256" key="8">
    <source>
        <dbReference type="PIRSR" id="PIRSR016262-2"/>
    </source>
</evidence>
<dbReference type="PROSITE" id="PS01313">
    <property type="entry name" value="LIPB"/>
    <property type="match status" value="1"/>
</dbReference>
<dbReference type="OrthoDB" id="9787061at2"/>
<evidence type="ECO:0000256" key="6">
    <source>
        <dbReference type="PIRNR" id="PIRNR016262"/>
    </source>
</evidence>
<feature type="binding site" evidence="5 8">
    <location>
        <begin position="155"/>
        <end position="157"/>
    </location>
    <ligand>
        <name>substrate</name>
    </ligand>
</feature>
<sequence>MRFVPVGLGATHSPYQPMWELQRAVHGEVADGTRDDTVLLVEHEPVYTAGRRTHLAERPQDGTPVVDIDRGGKVTWHGPGQLVAYPIVRLRAPIDVVAYVRTLEQAVMDVCEGLGLHPVRVDGLTGVWLPADDRAGERKICSIGVRVARGVTMHGLALNCDPDLGQFGRIVPCGIPDADMTSLSRELGRDVTVLETAPLLEAALRDRLADVVVSRDGAPDEVPAALP</sequence>
<dbReference type="InterPro" id="IPR004143">
    <property type="entry name" value="BPL_LPL_catalytic"/>
</dbReference>
<protein>
    <recommendedName>
        <fullName evidence="5 6">Octanoyltransferase</fullName>
        <ecNumber evidence="5 6">2.3.1.181</ecNumber>
    </recommendedName>
    <alternativeName>
        <fullName evidence="5">Lipoate-protein ligase B</fullName>
    </alternativeName>
    <alternativeName>
        <fullName evidence="5">Lipoyl/octanoyl transferase</fullName>
    </alternativeName>
    <alternativeName>
        <fullName evidence="5">Octanoyl-[acyl-carrier-protein]-protein N-octanoyltransferase</fullName>
    </alternativeName>
</protein>
<evidence type="ECO:0000313" key="12">
    <source>
        <dbReference type="Proteomes" id="UP000231586"/>
    </source>
</evidence>
<evidence type="ECO:0000256" key="5">
    <source>
        <dbReference type="HAMAP-Rule" id="MF_00013"/>
    </source>
</evidence>
<evidence type="ECO:0000313" key="11">
    <source>
        <dbReference type="EMBL" id="PJI93463.1"/>
    </source>
</evidence>
<dbReference type="AlphaFoldDB" id="A0A2M8WRB0"/>
<dbReference type="GO" id="GO:0033819">
    <property type="term" value="F:lipoyl(octanoyl) transferase activity"/>
    <property type="evidence" value="ECO:0007669"/>
    <property type="project" value="UniProtKB-EC"/>
</dbReference>
<dbReference type="GO" id="GO:0005737">
    <property type="term" value="C:cytoplasm"/>
    <property type="evidence" value="ECO:0007669"/>
    <property type="project" value="UniProtKB-SubCell"/>
</dbReference>
<evidence type="ECO:0000256" key="1">
    <source>
        <dbReference type="ARBA" id="ARBA00004821"/>
    </source>
</evidence>
<keyword evidence="2 5" id="KW-0808">Transferase</keyword>
<dbReference type="Gene3D" id="3.30.930.10">
    <property type="entry name" value="Bira Bifunctional Protein, Domain 2"/>
    <property type="match status" value="1"/>
</dbReference>
<evidence type="ECO:0000256" key="3">
    <source>
        <dbReference type="ARBA" id="ARBA00023315"/>
    </source>
</evidence>
<dbReference type="Pfam" id="PF21948">
    <property type="entry name" value="LplA-B_cat"/>
    <property type="match status" value="1"/>
</dbReference>
<reference evidence="11 12" key="1">
    <citation type="submission" date="2017-11" db="EMBL/GenBank/DDBJ databases">
        <title>Genomic Encyclopedia of Archaeal and Bacterial Type Strains, Phase II (KMG-II): From Individual Species to Whole Genera.</title>
        <authorList>
            <person name="Goeker M."/>
        </authorList>
    </citation>
    <scope>NUCLEOTIDE SEQUENCE [LARGE SCALE GENOMIC DNA]</scope>
    <source>
        <strain evidence="11 12">DSM 22413</strain>
    </source>
</reference>
<dbReference type="SUPFAM" id="SSF55681">
    <property type="entry name" value="Class II aaRS and biotin synthetases"/>
    <property type="match status" value="1"/>
</dbReference>
<dbReference type="UniPathway" id="UPA00538">
    <property type="reaction ID" value="UER00592"/>
</dbReference>